<feature type="chain" id="PRO_5046676953" evidence="2">
    <location>
        <begin position="30"/>
        <end position="309"/>
    </location>
</feature>
<feature type="signal peptide" evidence="2">
    <location>
        <begin position="1"/>
        <end position="29"/>
    </location>
</feature>
<dbReference type="InterPro" id="IPR002918">
    <property type="entry name" value="Lipase_EstA/Esterase_EstB"/>
</dbReference>
<name>A0ABW6QMS2_9NOCA</name>
<feature type="region of interest" description="Disordered" evidence="1">
    <location>
        <begin position="32"/>
        <end position="65"/>
    </location>
</feature>
<dbReference type="Gene3D" id="3.40.50.1820">
    <property type="entry name" value="alpha/beta hydrolase"/>
    <property type="match status" value="1"/>
</dbReference>
<keyword evidence="4" id="KW-1185">Reference proteome</keyword>
<gene>
    <name evidence="3" type="ORF">ACFYV7_06925</name>
</gene>
<accession>A0ABW6QMS2</accession>
<dbReference type="PANTHER" id="PTHR32015">
    <property type="entry name" value="FASTING INDUCED LIPASE"/>
    <property type="match status" value="1"/>
</dbReference>
<evidence type="ECO:0000313" key="3">
    <source>
        <dbReference type="EMBL" id="MFF3222512.1"/>
    </source>
</evidence>
<comment type="caution">
    <text evidence="3">The sequence shown here is derived from an EMBL/GenBank/DDBJ whole genome shotgun (WGS) entry which is preliminary data.</text>
</comment>
<proteinExistence type="predicted"/>
<dbReference type="RefSeq" id="WP_387714592.1">
    <property type="nucleotide sequence ID" value="NZ_JBIAPI010000001.1"/>
</dbReference>
<evidence type="ECO:0000313" key="4">
    <source>
        <dbReference type="Proteomes" id="UP001601948"/>
    </source>
</evidence>
<protein>
    <submittedName>
        <fullName evidence="3">Esterase/lipase family protein</fullName>
    </submittedName>
</protein>
<evidence type="ECO:0000256" key="2">
    <source>
        <dbReference type="SAM" id="SignalP"/>
    </source>
</evidence>
<dbReference type="InterPro" id="IPR029058">
    <property type="entry name" value="AB_hydrolase_fold"/>
</dbReference>
<reference evidence="3 4" key="1">
    <citation type="submission" date="2024-10" db="EMBL/GenBank/DDBJ databases">
        <title>The Natural Products Discovery Center: Release of the First 8490 Sequenced Strains for Exploring Actinobacteria Biosynthetic Diversity.</title>
        <authorList>
            <person name="Kalkreuter E."/>
            <person name="Kautsar S.A."/>
            <person name="Yang D."/>
            <person name="Bader C.D."/>
            <person name="Teijaro C.N."/>
            <person name="Fluegel L."/>
            <person name="Davis C.M."/>
            <person name="Simpson J.R."/>
            <person name="Lauterbach L."/>
            <person name="Steele A.D."/>
            <person name="Gui C."/>
            <person name="Meng S."/>
            <person name="Li G."/>
            <person name="Viehrig K."/>
            <person name="Ye F."/>
            <person name="Su P."/>
            <person name="Kiefer A.F."/>
            <person name="Nichols A."/>
            <person name="Cepeda A.J."/>
            <person name="Yan W."/>
            <person name="Fan B."/>
            <person name="Jiang Y."/>
            <person name="Adhikari A."/>
            <person name="Zheng C.-J."/>
            <person name="Schuster L."/>
            <person name="Cowan T.M."/>
            <person name="Smanski M.J."/>
            <person name="Chevrette M.G."/>
            <person name="De Carvalho L.P.S."/>
            <person name="Shen B."/>
        </authorList>
    </citation>
    <scope>NUCLEOTIDE SEQUENCE [LARGE SCALE GENOMIC DNA]</scope>
    <source>
        <strain evidence="3 4">NPDC003040</strain>
    </source>
</reference>
<dbReference type="Proteomes" id="UP001601948">
    <property type="component" value="Unassembled WGS sequence"/>
</dbReference>
<dbReference type="PANTHER" id="PTHR32015:SF1">
    <property type="entry name" value="LIPASE"/>
    <property type="match status" value="1"/>
</dbReference>
<dbReference type="SUPFAM" id="SSF53474">
    <property type="entry name" value="alpha/beta-Hydrolases"/>
    <property type="match status" value="1"/>
</dbReference>
<sequence length="309" mass="31450">MTMTWRRRLTAATAVAGIVCALCVSGAQAAPDPDPGGAGTGSAVGKDPDGSTPPGGSNDWACRPTPAHPRPVVLVHGTWGNQNDWDVLAPQLKAEGYCVFSLNYGRDTSSVLGALRGMYGTGDIGASAGELAAFVDRIRAATGAEKVDLVGHSQGAVMSRQYLRVGGGADTVGRLISLAGTNHGSTMRGVATRLPPGGTVAFAAALPPIAGVAAAQQLVGSDFIRNLNAEGDTVPGIDYTVIASTHDDASAPPEATFLQAGPGATVDNVWVQDLCPTDTFDHGTLPQSPTVAYIIEKALDPSYTGTPCG</sequence>
<evidence type="ECO:0000256" key="1">
    <source>
        <dbReference type="SAM" id="MobiDB-lite"/>
    </source>
</evidence>
<dbReference type="Pfam" id="PF01674">
    <property type="entry name" value="Lipase_2"/>
    <property type="match status" value="1"/>
</dbReference>
<dbReference type="EMBL" id="JBIAPI010000001">
    <property type="protein sequence ID" value="MFF3222512.1"/>
    <property type="molecule type" value="Genomic_DNA"/>
</dbReference>
<organism evidence="3 4">
    <name type="scientific">Nocardia suismassiliense</name>
    <dbReference type="NCBI Taxonomy" id="2077092"/>
    <lineage>
        <taxon>Bacteria</taxon>
        <taxon>Bacillati</taxon>
        <taxon>Actinomycetota</taxon>
        <taxon>Actinomycetes</taxon>
        <taxon>Mycobacteriales</taxon>
        <taxon>Nocardiaceae</taxon>
        <taxon>Nocardia</taxon>
    </lineage>
</organism>
<keyword evidence="2" id="KW-0732">Signal</keyword>